<evidence type="ECO:0000259" key="6">
    <source>
        <dbReference type="Pfam" id="PF04542"/>
    </source>
</evidence>
<keyword evidence="4" id="KW-0238">DNA-binding</keyword>
<dbReference type="InterPro" id="IPR014284">
    <property type="entry name" value="RNA_pol_sigma-70_dom"/>
</dbReference>
<evidence type="ECO:0000256" key="3">
    <source>
        <dbReference type="ARBA" id="ARBA00023082"/>
    </source>
</evidence>
<dbReference type="Pfam" id="PF04542">
    <property type="entry name" value="Sigma70_r2"/>
    <property type="match status" value="1"/>
</dbReference>
<evidence type="ECO:0000256" key="5">
    <source>
        <dbReference type="ARBA" id="ARBA00023163"/>
    </source>
</evidence>
<dbReference type="InterPro" id="IPR013325">
    <property type="entry name" value="RNA_pol_sigma_r2"/>
</dbReference>
<dbReference type="GO" id="GO:0016987">
    <property type="term" value="F:sigma factor activity"/>
    <property type="evidence" value="ECO:0007669"/>
    <property type="project" value="UniProtKB-KW"/>
</dbReference>
<feature type="domain" description="RNA polymerase sigma-70 region 2" evidence="6">
    <location>
        <begin position="35"/>
        <end position="103"/>
    </location>
</feature>
<evidence type="ECO:0000313" key="9">
    <source>
        <dbReference type="Proteomes" id="UP000242699"/>
    </source>
</evidence>
<dbReference type="Gene3D" id="1.10.1740.10">
    <property type="match status" value="1"/>
</dbReference>
<evidence type="ECO:0000313" key="8">
    <source>
        <dbReference type="EMBL" id="PSR25306.1"/>
    </source>
</evidence>
<dbReference type="EMBL" id="PXYT01000057">
    <property type="protein sequence ID" value="PSR25306.1"/>
    <property type="molecule type" value="Genomic_DNA"/>
</dbReference>
<feature type="domain" description="RNA polymerase sigma factor 70 region 4 type 2" evidence="7">
    <location>
        <begin position="133"/>
        <end position="185"/>
    </location>
</feature>
<dbReference type="Pfam" id="PF08281">
    <property type="entry name" value="Sigma70_r4_2"/>
    <property type="match status" value="1"/>
</dbReference>
<dbReference type="InterPro" id="IPR039425">
    <property type="entry name" value="RNA_pol_sigma-70-like"/>
</dbReference>
<dbReference type="NCBIfam" id="TIGR02937">
    <property type="entry name" value="sigma70-ECF"/>
    <property type="match status" value="1"/>
</dbReference>
<evidence type="ECO:0000256" key="2">
    <source>
        <dbReference type="ARBA" id="ARBA00023015"/>
    </source>
</evidence>
<dbReference type="InterPro" id="IPR007627">
    <property type="entry name" value="RNA_pol_sigma70_r2"/>
</dbReference>
<dbReference type="InterPro" id="IPR013249">
    <property type="entry name" value="RNA_pol_sigma70_r4_t2"/>
</dbReference>
<dbReference type="SUPFAM" id="SSF88659">
    <property type="entry name" value="Sigma3 and sigma4 domains of RNA polymerase sigma factors"/>
    <property type="match status" value="1"/>
</dbReference>
<evidence type="ECO:0000256" key="1">
    <source>
        <dbReference type="ARBA" id="ARBA00010641"/>
    </source>
</evidence>
<dbReference type="InterPro" id="IPR013324">
    <property type="entry name" value="RNA_pol_sigma_r3/r4-like"/>
</dbReference>
<dbReference type="InterPro" id="IPR036388">
    <property type="entry name" value="WH-like_DNA-bd_sf"/>
</dbReference>
<sequence>MRLLVSGSGGKPVPITRENVIWQLRERPAEALSFLIHDHADAIASLVSRILAGVGTPEDVEECVSEVFIQAWHRAQEYDERRGTVRTWLLILAKYQALTLRRRLVQHKDLESESVDQRSDPVLSQVLSRERQESLVSCIQRLEPGVRDVIIYRYFLDMAIPLIATKLQLTRSQVYNRLSRGREQLRQQWDGMNIDGGGTLK</sequence>
<keyword evidence="2" id="KW-0805">Transcription regulation</keyword>
<name>A0A2T2WSU0_9FIRM</name>
<reference evidence="8 9" key="1">
    <citation type="journal article" date="2014" name="BMC Genomics">
        <title>Comparison of environmental and isolate Sulfobacillus genomes reveals diverse carbon, sulfur, nitrogen, and hydrogen metabolisms.</title>
        <authorList>
            <person name="Justice N.B."/>
            <person name="Norman A."/>
            <person name="Brown C.T."/>
            <person name="Singh A."/>
            <person name="Thomas B.C."/>
            <person name="Banfield J.F."/>
        </authorList>
    </citation>
    <scope>NUCLEOTIDE SEQUENCE [LARGE SCALE GENOMIC DNA]</scope>
    <source>
        <strain evidence="8">AMDSBA1</strain>
    </source>
</reference>
<dbReference type="AlphaFoldDB" id="A0A2T2WSU0"/>
<protein>
    <submittedName>
        <fullName evidence="8">RNA polymerase subunit sigma-70</fullName>
    </submittedName>
</protein>
<dbReference type="GO" id="GO:0006352">
    <property type="term" value="P:DNA-templated transcription initiation"/>
    <property type="evidence" value="ECO:0007669"/>
    <property type="project" value="InterPro"/>
</dbReference>
<evidence type="ECO:0000256" key="4">
    <source>
        <dbReference type="ARBA" id="ARBA00023125"/>
    </source>
</evidence>
<dbReference type="GO" id="GO:0003677">
    <property type="term" value="F:DNA binding"/>
    <property type="evidence" value="ECO:0007669"/>
    <property type="project" value="UniProtKB-KW"/>
</dbReference>
<keyword evidence="3" id="KW-0731">Sigma factor</keyword>
<comment type="caution">
    <text evidence="8">The sequence shown here is derived from an EMBL/GenBank/DDBJ whole genome shotgun (WGS) entry which is preliminary data.</text>
</comment>
<dbReference type="SUPFAM" id="SSF88946">
    <property type="entry name" value="Sigma2 domain of RNA polymerase sigma factors"/>
    <property type="match status" value="1"/>
</dbReference>
<gene>
    <name evidence="8" type="ORF">C7B43_17220</name>
</gene>
<dbReference type="PANTHER" id="PTHR43133:SF8">
    <property type="entry name" value="RNA POLYMERASE SIGMA FACTOR HI_1459-RELATED"/>
    <property type="match status" value="1"/>
</dbReference>
<dbReference type="PANTHER" id="PTHR43133">
    <property type="entry name" value="RNA POLYMERASE ECF-TYPE SIGMA FACTO"/>
    <property type="match status" value="1"/>
</dbReference>
<dbReference type="Proteomes" id="UP000242699">
    <property type="component" value="Unassembled WGS sequence"/>
</dbReference>
<dbReference type="Gene3D" id="1.10.10.10">
    <property type="entry name" value="Winged helix-like DNA-binding domain superfamily/Winged helix DNA-binding domain"/>
    <property type="match status" value="1"/>
</dbReference>
<proteinExistence type="inferred from homology"/>
<keyword evidence="5" id="KW-0804">Transcription</keyword>
<evidence type="ECO:0000259" key="7">
    <source>
        <dbReference type="Pfam" id="PF08281"/>
    </source>
</evidence>
<accession>A0A2T2WSU0</accession>
<organism evidence="8 9">
    <name type="scientific">Sulfobacillus benefaciens</name>
    <dbReference type="NCBI Taxonomy" id="453960"/>
    <lineage>
        <taxon>Bacteria</taxon>
        <taxon>Bacillati</taxon>
        <taxon>Bacillota</taxon>
        <taxon>Clostridia</taxon>
        <taxon>Eubacteriales</taxon>
        <taxon>Clostridiales Family XVII. Incertae Sedis</taxon>
        <taxon>Sulfobacillus</taxon>
    </lineage>
</organism>
<comment type="similarity">
    <text evidence="1">Belongs to the sigma-70 factor family. ECF subfamily.</text>
</comment>